<accession>A0A1I8AH92</accession>
<keyword evidence="2" id="KW-1185">Reference proteome</keyword>
<feature type="region of interest" description="Disordered" evidence="1">
    <location>
        <begin position="1"/>
        <end position="33"/>
    </location>
</feature>
<organism evidence="2 3">
    <name type="scientific">Steinernema glaseri</name>
    <dbReference type="NCBI Taxonomy" id="37863"/>
    <lineage>
        <taxon>Eukaryota</taxon>
        <taxon>Metazoa</taxon>
        <taxon>Ecdysozoa</taxon>
        <taxon>Nematoda</taxon>
        <taxon>Chromadorea</taxon>
        <taxon>Rhabditida</taxon>
        <taxon>Tylenchina</taxon>
        <taxon>Panagrolaimomorpha</taxon>
        <taxon>Strongyloidoidea</taxon>
        <taxon>Steinernematidae</taxon>
        <taxon>Steinernema</taxon>
    </lineage>
</organism>
<sequence length="79" mass="8835">MGDGDSNPLEHTRFVAGIYSQDRRKRNEKPNAPCYEELNGGEVGLQGQLIKDGCDVFFSAFEVPITTSYHDGLFLLVNR</sequence>
<dbReference type="AlphaFoldDB" id="A0A1I8AH92"/>
<dbReference type="Proteomes" id="UP000095287">
    <property type="component" value="Unplaced"/>
</dbReference>
<evidence type="ECO:0000313" key="3">
    <source>
        <dbReference type="WBParaSite" id="L893_g5928.t1"/>
    </source>
</evidence>
<protein>
    <submittedName>
        <fullName evidence="3">Uncharacterized protein</fullName>
    </submittedName>
</protein>
<evidence type="ECO:0000313" key="2">
    <source>
        <dbReference type="Proteomes" id="UP000095287"/>
    </source>
</evidence>
<evidence type="ECO:0000256" key="1">
    <source>
        <dbReference type="SAM" id="MobiDB-lite"/>
    </source>
</evidence>
<name>A0A1I8AH92_9BILA</name>
<dbReference type="WBParaSite" id="L893_g5928.t1">
    <property type="protein sequence ID" value="L893_g5928.t1"/>
    <property type="gene ID" value="L893_g5928"/>
</dbReference>
<reference evidence="3" key="1">
    <citation type="submission" date="2016-11" db="UniProtKB">
        <authorList>
            <consortium name="WormBaseParasite"/>
        </authorList>
    </citation>
    <scope>IDENTIFICATION</scope>
</reference>
<proteinExistence type="predicted"/>